<keyword evidence="2" id="KW-1185">Reference proteome</keyword>
<proteinExistence type="predicted"/>
<gene>
    <name evidence="1" type="ORF">ACFOGP_02685</name>
</gene>
<dbReference type="InterPro" id="IPR050509">
    <property type="entry name" value="CoA-transferase_III"/>
</dbReference>
<accession>A0ABV7GMV7</accession>
<dbReference type="Gene3D" id="3.30.1540.10">
    <property type="entry name" value="formyl-coa transferase, domain 3"/>
    <property type="match status" value="1"/>
</dbReference>
<dbReference type="RefSeq" id="WP_275632149.1">
    <property type="nucleotide sequence ID" value="NZ_JARGYD010000002.1"/>
</dbReference>
<dbReference type="PANTHER" id="PTHR48228:SF5">
    <property type="entry name" value="ALPHA-METHYLACYL-COA RACEMASE"/>
    <property type="match status" value="1"/>
</dbReference>
<name>A0ABV7GMV7_9RHOB</name>
<dbReference type="GO" id="GO:0016740">
    <property type="term" value="F:transferase activity"/>
    <property type="evidence" value="ECO:0007669"/>
    <property type="project" value="UniProtKB-KW"/>
</dbReference>
<evidence type="ECO:0000313" key="1">
    <source>
        <dbReference type="EMBL" id="MFC3141593.1"/>
    </source>
</evidence>
<dbReference type="InterPro" id="IPR003673">
    <property type="entry name" value="CoA-Trfase_fam_III"/>
</dbReference>
<dbReference type="Pfam" id="PF02515">
    <property type="entry name" value="CoA_transf_3"/>
    <property type="match status" value="1"/>
</dbReference>
<comment type="caution">
    <text evidence="1">The sequence shown here is derived from an EMBL/GenBank/DDBJ whole genome shotgun (WGS) entry which is preliminary data.</text>
</comment>
<dbReference type="InterPro" id="IPR023606">
    <property type="entry name" value="CoA-Trfase_III_dom_1_sf"/>
</dbReference>
<dbReference type="InterPro" id="IPR044855">
    <property type="entry name" value="CoA-Trfase_III_dom3_sf"/>
</dbReference>
<protein>
    <submittedName>
        <fullName evidence="1">CoA transferase</fullName>
    </submittedName>
</protein>
<dbReference type="Gene3D" id="3.40.50.10540">
    <property type="entry name" value="Crotonobetainyl-coa:carnitine coa-transferase, domain 1"/>
    <property type="match status" value="1"/>
</dbReference>
<dbReference type="EMBL" id="JBHRTB010000010">
    <property type="protein sequence ID" value="MFC3141593.1"/>
    <property type="molecule type" value="Genomic_DNA"/>
</dbReference>
<keyword evidence="1" id="KW-0808">Transferase</keyword>
<dbReference type="SUPFAM" id="SSF89796">
    <property type="entry name" value="CoA-transferase family III (CaiB/BaiF)"/>
    <property type="match status" value="1"/>
</dbReference>
<dbReference type="PANTHER" id="PTHR48228">
    <property type="entry name" value="SUCCINYL-COA--D-CITRAMALATE COA-TRANSFERASE"/>
    <property type="match status" value="1"/>
</dbReference>
<sequence>MKLLDGIKAVVLADHMVDFGGSMLARLGAEVILADAATLTGAREKAWHKGMVRSDAPLADLLQGADILLDDRRTDPRDGVDALASAHDRLIHVVVTGFPDSDRPATDLTLMAQSGLMHVIGQPDRPPLRLPGEQAYALTGIQAATAALMGLRARRLTGKGQRITMSTLQCAALANYREAVMYEHTGRIGTRQGNMLVRGKSGVRQIWPCADGFVTWSMIDNPGMMRALVRVMQAEGAAGELADIDWDDILVADTDQEIIERWQAVVAAFFAGHDRQTLADWSLEHGWGLSPIIKLSEVPDSPQMRARGMFDADGVPGPLFAVHEGNAA</sequence>
<organism evidence="1 2">
    <name type="scientific">Psychromarinibacter halotolerans</name>
    <dbReference type="NCBI Taxonomy" id="1775175"/>
    <lineage>
        <taxon>Bacteria</taxon>
        <taxon>Pseudomonadati</taxon>
        <taxon>Pseudomonadota</taxon>
        <taxon>Alphaproteobacteria</taxon>
        <taxon>Rhodobacterales</taxon>
        <taxon>Paracoccaceae</taxon>
        <taxon>Psychromarinibacter</taxon>
    </lineage>
</organism>
<dbReference type="Proteomes" id="UP001595632">
    <property type="component" value="Unassembled WGS sequence"/>
</dbReference>
<evidence type="ECO:0000313" key="2">
    <source>
        <dbReference type="Proteomes" id="UP001595632"/>
    </source>
</evidence>
<reference evidence="2" key="1">
    <citation type="journal article" date="2019" name="Int. J. Syst. Evol. Microbiol.">
        <title>The Global Catalogue of Microorganisms (GCM) 10K type strain sequencing project: providing services to taxonomists for standard genome sequencing and annotation.</title>
        <authorList>
            <consortium name="The Broad Institute Genomics Platform"/>
            <consortium name="The Broad Institute Genome Sequencing Center for Infectious Disease"/>
            <person name="Wu L."/>
            <person name="Ma J."/>
        </authorList>
    </citation>
    <scope>NUCLEOTIDE SEQUENCE [LARGE SCALE GENOMIC DNA]</scope>
    <source>
        <strain evidence="2">KCTC 52366</strain>
    </source>
</reference>